<dbReference type="GO" id="GO:0005886">
    <property type="term" value="C:plasma membrane"/>
    <property type="evidence" value="ECO:0007669"/>
    <property type="project" value="UniProtKB-SubCell"/>
</dbReference>
<dbReference type="InterPro" id="IPR036890">
    <property type="entry name" value="HATPase_C_sf"/>
</dbReference>
<dbReference type="SMART" id="SM00388">
    <property type="entry name" value="HisKA"/>
    <property type="match status" value="1"/>
</dbReference>
<evidence type="ECO:0000313" key="14">
    <source>
        <dbReference type="EMBL" id="GLW66904.1"/>
    </source>
</evidence>
<keyword evidence="9" id="KW-0902">Two-component regulatory system</keyword>
<feature type="domain" description="Histidine kinase" evidence="12">
    <location>
        <begin position="241"/>
        <end position="452"/>
    </location>
</feature>
<keyword evidence="7" id="KW-0418">Kinase</keyword>
<reference evidence="14" key="1">
    <citation type="submission" date="2023-02" db="EMBL/GenBank/DDBJ databases">
        <title>Actinomadura rubrobrunea NBRC 14622.</title>
        <authorList>
            <person name="Ichikawa N."/>
            <person name="Sato H."/>
            <person name="Tonouchi N."/>
        </authorList>
    </citation>
    <scope>NUCLEOTIDE SEQUENCE</scope>
    <source>
        <strain evidence="14">NBRC 14622</strain>
    </source>
</reference>
<dbReference type="Pfam" id="PF00512">
    <property type="entry name" value="HisKA"/>
    <property type="match status" value="1"/>
</dbReference>
<dbReference type="AlphaFoldDB" id="A0A9W6UX39"/>
<evidence type="ECO:0000256" key="11">
    <source>
        <dbReference type="SAM" id="MobiDB-lite"/>
    </source>
</evidence>
<dbReference type="CDD" id="cd06225">
    <property type="entry name" value="HAMP"/>
    <property type="match status" value="1"/>
</dbReference>
<evidence type="ECO:0000256" key="7">
    <source>
        <dbReference type="ARBA" id="ARBA00022777"/>
    </source>
</evidence>
<dbReference type="SMART" id="SM00304">
    <property type="entry name" value="HAMP"/>
    <property type="match status" value="1"/>
</dbReference>
<protein>
    <recommendedName>
        <fullName evidence="3">histidine kinase</fullName>
        <ecNumber evidence="3">2.7.13.3</ecNumber>
    </recommendedName>
</protein>
<dbReference type="Proteomes" id="UP001165124">
    <property type="component" value="Unassembled WGS sequence"/>
</dbReference>
<dbReference type="InterPro" id="IPR003660">
    <property type="entry name" value="HAMP_dom"/>
</dbReference>
<dbReference type="CDD" id="cd00082">
    <property type="entry name" value="HisKA"/>
    <property type="match status" value="1"/>
</dbReference>
<dbReference type="SUPFAM" id="SSF47384">
    <property type="entry name" value="Homodimeric domain of signal transducing histidine kinase"/>
    <property type="match status" value="1"/>
</dbReference>
<dbReference type="PANTHER" id="PTHR45436">
    <property type="entry name" value="SENSOR HISTIDINE KINASE YKOH"/>
    <property type="match status" value="1"/>
</dbReference>
<dbReference type="PROSITE" id="PS50109">
    <property type="entry name" value="HIS_KIN"/>
    <property type="match status" value="1"/>
</dbReference>
<dbReference type="InterPro" id="IPR036097">
    <property type="entry name" value="HisK_dim/P_sf"/>
</dbReference>
<name>A0A9W6UX39_9ACTN</name>
<dbReference type="PANTHER" id="PTHR45436:SF5">
    <property type="entry name" value="SENSOR HISTIDINE KINASE TRCS"/>
    <property type="match status" value="1"/>
</dbReference>
<evidence type="ECO:0000256" key="6">
    <source>
        <dbReference type="ARBA" id="ARBA00022692"/>
    </source>
</evidence>
<dbReference type="Pfam" id="PF02518">
    <property type="entry name" value="HATPase_c"/>
    <property type="match status" value="1"/>
</dbReference>
<gene>
    <name evidence="14" type="ORF">Arub01_51480</name>
</gene>
<evidence type="ECO:0000256" key="9">
    <source>
        <dbReference type="ARBA" id="ARBA00023012"/>
    </source>
</evidence>
<dbReference type="InterPro" id="IPR003661">
    <property type="entry name" value="HisK_dim/P_dom"/>
</dbReference>
<dbReference type="InterPro" id="IPR005467">
    <property type="entry name" value="His_kinase_dom"/>
</dbReference>
<comment type="subcellular location">
    <subcellularLocation>
        <location evidence="2">Cell membrane</location>
    </subcellularLocation>
</comment>
<evidence type="ECO:0000256" key="2">
    <source>
        <dbReference type="ARBA" id="ARBA00004236"/>
    </source>
</evidence>
<feature type="region of interest" description="Disordered" evidence="11">
    <location>
        <begin position="90"/>
        <end position="114"/>
    </location>
</feature>
<dbReference type="Gene3D" id="6.10.340.10">
    <property type="match status" value="1"/>
</dbReference>
<sequence length="463" mass="50718">MPLRVRCGLVVAGVTALEASGFSVLFLRLVSRKRAIMARETMHSAVDDVFFRMLRGPLPEVLRARDGHAVQVVDADRRVLAATKDLRGKPPMASFTPRPGQVHTQRTLPHDPTGLGRRMTAWGVRMVPEVARRQRGRSPLMIYTAAPRVPWYASRQLAIAAGGVSALVSALAFLMTWRSMARTLTPVEAIRREFAEITATDLSRRVPVPEARELRDLAQTLNAALGRLEAVVTDLRYLASEASHDLRGPLTGIRVLLEEALTRGDDVDWPEVAAGVLAAVDRQQAIVTDLLTLSRLDTGQPVLMQRTDLSSLVSTEVQAQSNDRVPITCEADEQVMVDCNPLLIQRLLGNLLDNAQRHAASRVTVTLTSQKVQDGVAVLTVEDDGDGIPPDQHEKIFERFTRLASSRDRDPYGTGLGLPISRHIAEVHHGSLTIEDRPGQGACFALRLPLSSRRAGDEASTPQ</sequence>
<evidence type="ECO:0000259" key="12">
    <source>
        <dbReference type="PROSITE" id="PS50109"/>
    </source>
</evidence>
<dbReference type="PRINTS" id="PR00344">
    <property type="entry name" value="BCTRLSENSOR"/>
</dbReference>
<dbReference type="SUPFAM" id="SSF55874">
    <property type="entry name" value="ATPase domain of HSP90 chaperone/DNA topoisomerase II/histidine kinase"/>
    <property type="match status" value="1"/>
</dbReference>
<evidence type="ECO:0000313" key="15">
    <source>
        <dbReference type="Proteomes" id="UP001165124"/>
    </source>
</evidence>
<dbReference type="EC" id="2.7.13.3" evidence="3"/>
<comment type="caution">
    <text evidence="14">The sequence shown here is derived from an EMBL/GenBank/DDBJ whole genome shotgun (WGS) entry which is preliminary data.</text>
</comment>
<dbReference type="InterPro" id="IPR050428">
    <property type="entry name" value="TCS_sensor_his_kinase"/>
</dbReference>
<evidence type="ECO:0000256" key="4">
    <source>
        <dbReference type="ARBA" id="ARBA00022553"/>
    </source>
</evidence>
<evidence type="ECO:0000256" key="8">
    <source>
        <dbReference type="ARBA" id="ARBA00022989"/>
    </source>
</evidence>
<comment type="catalytic activity">
    <reaction evidence="1">
        <text>ATP + protein L-histidine = ADP + protein N-phospho-L-histidine.</text>
        <dbReference type="EC" id="2.7.13.3"/>
    </reaction>
</comment>
<evidence type="ECO:0000256" key="10">
    <source>
        <dbReference type="ARBA" id="ARBA00023136"/>
    </source>
</evidence>
<feature type="domain" description="HAMP" evidence="13">
    <location>
        <begin position="181"/>
        <end position="233"/>
    </location>
</feature>
<dbReference type="InterPro" id="IPR004358">
    <property type="entry name" value="Sig_transdc_His_kin-like_C"/>
</dbReference>
<evidence type="ECO:0000259" key="13">
    <source>
        <dbReference type="PROSITE" id="PS50885"/>
    </source>
</evidence>
<evidence type="ECO:0000256" key="1">
    <source>
        <dbReference type="ARBA" id="ARBA00000085"/>
    </source>
</evidence>
<dbReference type="PROSITE" id="PS50885">
    <property type="entry name" value="HAMP"/>
    <property type="match status" value="1"/>
</dbReference>
<proteinExistence type="predicted"/>
<keyword evidence="6" id="KW-0812">Transmembrane</keyword>
<keyword evidence="5" id="KW-0808">Transferase</keyword>
<dbReference type="EMBL" id="BSRZ01000018">
    <property type="protein sequence ID" value="GLW66904.1"/>
    <property type="molecule type" value="Genomic_DNA"/>
</dbReference>
<dbReference type="SMART" id="SM00387">
    <property type="entry name" value="HATPase_c"/>
    <property type="match status" value="1"/>
</dbReference>
<dbReference type="Gene3D" id="1.10.287.130">
    <property type="match status" value="1"/>
</dbReference>
<keyword evidence="8" id="KW-1133">Transmembrane helix</keyword>
<accession>A0A9W6UX39</accession>
<dbReference type="Pfam" id="PF00672">
    <property type="entry name" value="HAMP"/>
    <property type="match status" value="1"/>
</dbReference>
<organism evidence="14 15">
    <name type="scientific">Actinomadura rubrobrunea</name>
    <dbReference type="NCBI Taxonomy" id="115335"/>
    <lineage>
        <taxon>Bacteria</taxon>
        <taxon>Bacillati</taxon>
        <taxon>Actinomycetota</taxon>
        <taxon>Actinomycetes</taxon>
        <taxon>Streptosporangiales</taxon>
        <taxon>Thermomonosporaceae</taxon>
        <taxon>Actinomadura</taxon>
    </lineage>
</organism>
<dbReference type="Gene3D" id="3.30.565.10">
    <property type="entry name" value="Histidine kinase-like ATPase, C-terminal domain"/>
    <property type="match status" value="1"/>
</dbReference>
<dbReference type="CDD" id="cd00075">
    <property type="entry name" value="HATPase"/>
    <property type="match status" value="1"/>
</dbReference>
<dbReference type="GO" id="GO:0000155">
    <property type="term" value="F:phosphorelay sensor kinase activity"/>
    <property type="evidence" value="ECO:0007669"/>
    <property type="project" value="InterPro"/>
</dbReference>
<dbReference type="InterPro" id="IPR003594">
    <property type="entry name" value="HATPase_dom"/>
</dbReference>
<keyword evidence="10" id="KW-0472">Membrane</keyword>
<evidence type="ECO:0000256" key="3">
    <source>
        <dbReference type="ARBA" id="ARBA00012438"/>
    </source>
</evidence>
<keyword evidence="4" id="KW-0597">Phosphoprotein</keyword>
<evidence type="ECO:0000256" key="5">
    <source>
        <dbReference type="ARBA" id="ARBA00022679"/>
    </source>
</evidence>
<keyword evidence="15" id="KW-1185">Reference proteome</keyword>